<name>Q0RSJ7_FRAAA</name>
<dbReference type="AlphaFoldDB" id="Q0RSJ7"/>
<dbReference type="EMBL" id="CT573213">
    <property type="protein sequence ID" value="CAJ59465.1"/>
    <property type="molecule type" value="Genomic_DNA"/>
</dbReference>
<dbReference type="Proteomes" id="UP000000657">
    <property type="component" value="Chromosome"/>
</dbReference>
<accession>Q0RSJ7</accession>
<protein>
    <submittedName>
        <fullName evidence="1">Uncharacterized protein</fullName>
    </submittedName>
</protein>
<sequence length="72" mass="8109">MISAIAAMQKEGRNQPGTPARILCFSSDIRSEHLPRADRDGRVYCPRFPCRYEAAEAGTQIFHMAVVTLDER</sequence>
<evidence type="ECO:0000313" key="2">
    <source>
        <dbReference type="Proteomes" id="UP000000657"/>
    </source>
</evidence>
<proteinExistence type="predicted"/>
<evidence type="ECO:0000313" key="1">
    <source>
        <dbReference type="EMBL" id="CAJ59465.1"/>
    </source>
</evidence>
<reference evidence="1 2" key="1">
    <citation type="journal article" date="2007" name="Genome Res.">
        <title>Genome characteristics of facultatively symbiotic Frankia sp. strains reflect host range and host plant biogeography.</title>
        <authorList>
            <person name="Normand P."/>
            <person name="Lapierre P."/>
            <person name="Tisa L.S."/>
            <person name="Gogarten J.P."/>
            <person name="Alloisio N."/>
            <person name="Bagnarol E."/>
            <person name="Bassi C.A."/>
            <person name="Berry A.M."/>
            <person name="Bickhart D.M."/>
            <person name="Choisne N."/>
            <person name="Couloux A."/>
            <person name="Cournoyer B."/>
            <person name="Cruveiller S."/>
            <person name="Daubin V."/>
            <person name="Demange N."/>
            <person name="Francino M.P."/>
            <person name="Goltsman E."/>
            <person name="Huang Y."/>
            <person name="Kopp O.R."/>
            <person name="Labarre L."/>
            <person name="Lapidus A."/>
            <person name="Lavire C."/>
            <person name="Marechal J."/>
            <person name="Martinez M."/>
            <person name="Mastronunzio J.E."/>
            <person name="Mullin B.C."/>
            <person name="Niemann J."/>
            <person name="Pujic P."/>
            <person name="Rawnsley T."/>
            <person name="Rouy Z."/>
            <person name="Schenowitz C."/>
            <person name="Sellstedt A."/>
            <person name="Tavares F."/>
            <person name="Tomkins J.P."/>
            <person name="Vallenet D."/>
            <person name="Valverde C."/>
            <person name="Wall L.G."/>
            <person name="Wang Y."/>
            <person name="Medigue C."/>
            <person name="Benson D.R."/>
        </authorList>
    </citation>
    <scope>NUCLEOTIDE SEQUENCE [LARGE SCALE GENOMIC DNA]</scope>
    <source>
        <strain evidence="2">DSM 45986 / CECT 9034 / ACN14a</strain>
    </source>
</reference>
<dbReference type="KEGG" id="fal:FRAAL0796"/>
<organism evidence="1 2">
    <name type="scientific">Frankia alni (strain DSM 45986 / CECT 9034 / ACN14a)</name>
    <dbReference type="NCBI Taxonomy" id="326424"/>
    <lineage>
        <taxon>Bacteria</taxon>
        <taxon>Bacillati</taxon>
        <taxon>Actinomycetota</taxon>
        <taxon>Actinomycetes</taxon>
        <taxon>Frankiales</taxon>
        <taxon>Frankiaceae</taxon>
        <taxon>Frankia</taxon>
    </lineage>
</organism>
<dbReference type="HOGENOM" id="CLU_2716540_0_0_11"/>
<keyword evidence="2" id="KW-1185">Reference proteome</keyword>
<gene>
    <name evidence="1" type="ordered locus">FRAAL0796</name>
</gene>